<dbReference type="Gene3D" id="2.30.29.30">
    <property type="entry name" value="Pleckstrin-homology domain (PH domain)/Phosphotyrosine-binding domain (PTB)"/>
    <property type="match status" value="1"/>
</dbReference>
<evidence type="ECO:0000256" key="10">
    <source>
        <dbReference type="PIRSR" id="PIRSR630616-2"/>
    </source>
</evidence>
<protein>
    <submittedName>
        <fullName evidence="17">Myosin light chain kinase</fullName>
    </submittedName>
</protein>
<evidence type="ECO:0000259" key="15">
    <source>
        <dbReference type="PROSITE" id="PS50011"/>
    </source>
</evidence>
<dbReference type="InterPro" id="IPR001849">
    <property type="entry name" value="PH_domain"/>
</dbReference>
<feature type="compositionally biased region" description="Low complexity" evidence="13">
    <location>
        <begin position="1214"/>
        <end position="1224"/>
    </location>
</feature>
<feature type="binding site" evidence="10 12">
    <location>
        <position position="835"/>
    </location>
    <ligand>
        <name>ATP</name>
        <dbReference type="ChEBI" id="CHEBI:30616"/>
    </ligand>
</feature>
<feature type="domain" description="Protein kinase" evidence="15">
    <location>
        <begin position="806"/>
        <end position="1086"/>
    </location>
</feature>
<evidence type="ECO:0000313" key="18">
    <source>
        <dbReference type="Proteomes" id="UP000095192"/>
    </source>
</evidence>
<dbReference type="PROSITE" id="PS00108">
    <property type="entry name" value="PROTEIN_KINASE_ST"/>
    <property type="match status" value="1"/>
</dbReference>
<feature type="compositionally biased region" description="Low complexity" evidence="13">
    <location>
        <begin position="574"/>
        <end position="597"/>
    </location>
</feature>
<feature type="region of interest" description="Disordered" evidence="13">
    <location>
        <begin position="1320"/>
        <end position="1343"/>
    </location>
</feature>
<dbReference type="Pfam" id="PF13202">
    <property type="entry name" value="EF-hand_5"/>
    <property type="match status" value="1"/>
</dbReference>
<dbReference type="InterPro" id="IPR011009">
    <property type="entry name" value="Kinase-like_dom_sf"/>
</dbReference>
<feature type="region of interest" description="Disordered" evidence="13">
    <location>
        <begin position="403"/>
        <end position="424"/>
    </location>
</feature>
<feature type="compositionally biased region" description="Polar residues" evidence="13">
    <location>
        <begin position="466"/>
        <end position="477"/>
    </location>
</feature>
<dbReference type="InterPro" id="IPR008271">
    <property type="entry name" value="Ser/Thr_kinase_AS"/>
</dbReference>
<feature type="domain" description="EF-hand" evidence="16">
    <location>
        <begin position="69"/>
        <end position="98"/>
    </location>
</feature>
<dbReference type="PROSITE" id="PS50011">
    <property type="entry name" value="PROTEIN_KINASE_DOM"/>
    <property type="match status" value="1"/>
</dbReference>
<feature type="region of interest" description="Disordered" evidence="13">
    <location>
        <begin position="450"/>
        <end position="497"/>
    </location>
</feature>
<dbReference type="SMART" id="SM00233">
    <property type="entry name" value="PH"/>
    <property type="match status" value="1"/>
</dbReference>
<evidence type="ECO:0000256" key="9">
    <source>
        <dbReference type="PIRSR" id="PIRSR630616-1"/>
    </source>
</evidence>
<dbReference type="PANTHER" id="PTHR24350">
    <property type="entry name" value="SERINE/THREONINE-PROTEIN KINASE IAL-RELATED"/>
    <property type="match status" value="1"/>
</dbReference>
<dbReference type="FunCoup" id="A0A1D3CVV4">
    <property type="interactions" value="13"/>
</dbReference>
<dbReference type="FunFam" id="1.10.510.10:FF:000571">
    <property type="entry name" value="Maternal embryonic leucine zipper kinase"/>
    <property type="match status" value="1"/>
</dbReference>
<keyword evidence="3" id="KW-0808">Transferase</keyword>
<dbReference type="PROSITE" id="PS00107">
    <property type="entry name" value="PROTEIN_KINASE_ATP"/>
    <property type="match status" value="1"/>
</dbReference>
<dbReference type="SMART" id="SM00054">
    <property type="entry name" value="EFh"/>
    <property type="match status" value="2"/>
</dbReference>
<feature type="compositionally biased region" description="Low complexity" evidence="13">
    <location>
        <begin position="281"/>
        <end position="318"/>
    </location>
</feature>
<dbReference type="Gene3D" id="1.10.510.10">
    <property type="entry name" value="Transferase(Phosphotransferase) domain 1"/>
    <property type="match status" value="1"/>
</dbReference>
<dbReference type="Proteomes" id="UP000095192">
    <property type="component" value="Unassembled WGS sequence"/>
</dbReference>
<comment type="caution">
    <text evidence="17">The sequence shown here is derived from an EMBL/GenBank/DDBJ whole genome shotgun (WGS) entry which is preliminary data.</text>
</comment>
<dbReference type="Pfam" id="PF00069">
    <property type="entry name" value="Pkinase"/>
    <property type="match status" value="1"/>
</dbReference>
<name>A0A1D3CVV4_9EIME</name>
<dbReference type="CDD" id="cd00051">
    <property type="entry name" value="EFh"/>
    <property type="match status" value="1"/>
</dbReference>
<evidence type="ECO:0000256" key="4">
    <source>
        <dbReference type="ARBA" id="ARBA00022741"/>
    </source>
</evidence>
<feature type="binding site" evidence="10">
    <location>
        <begin position="955"/>
        <end position="956"/>
    </location>
    <ligand>
        <name>ATP</name>
        <dbReference type="ChEBI" id="CHEBI:30616"/>
    </ligand>
</feature>
<feature type="compositionally biased region" description="Low complexity" evidence="13">
    <location>
        <begin position="1239"/>
        <end position="1250"/>
    </location>
</feature>
<feature type="compositionally biased region" description="Polar residues" evidence="13">
    <location>
        <begin position="151"/>
        <end position="166"/>
    </location>
</feature>
<dbReference type="Pfam" id="PF00169">
    <property type="entry name" value="PH"/>
    <property type="match status" value="1"/>
</dbReference>
<evidence type="ECO:0000256" key="3">
    <source>
        <dbReference type="ARBA" id="ARBA00022679"/>
    </source>
</evidence>
<feature type="compositionally biased region" description="Low complexity" evidence="13">
    <location>
        <begin position="478"/>
        <end position="491"/>
    </location>
</feature>
<dbReference type="SMART" id="SM00220">
    <property type="entry name" value="S_TKc"/>
    <property type="match status" value="1"/>
</dbReference>
<feature type="compositionally biased region" description="Polar residues" evidence="13">
    <location>
        <begin position="178"/>
        <end position="187"/>
    </location>
</feature>
<comment type="similarity">
    <text evidence="8">Belongs to the protein kinase superfamily. Ser/Thr protein kinase family. CDPK subfamily.</text>
</comment>
<dbReference type="InterPro" id="IPR011993">
    <property type="entry name" value="PH-like_dom_sf"/>
</dbReference>
<comment type="subunit">
    <text evidence="1">Monomer.</text>
</comment>
<dbReference type="InterPro" id="IPR002048">
    <property type="entry name" value="EF_hand_dom"/>
</dbReference>
<feature type="binding site" evidence="10">
    <location>
        <position position="972"/>
    </location>
    <ligand>
        <name>ATP</name>
        <dbReference type="ChEBI" id="CHEBI:30616"/>
    </ligand>
</feature>
<feature type="region of interest" description="Disordered" evidence="13">
    <location>
        <begin position="281"/>
        <end position="330"/>
    </location>
</feature>
<dbReference type="GO" id="GO:0005509">
    <property type="term" value="F:calcium ion binding"/>
    <property type="evidence" value="ECO:0007669"/>
    <property type="project" value="InterPro"/>
</dbReference>
<evidence type="ECO:0000256" key="13">
    <source>
        <dbReference type="SAM" id="MobiDB-lite"/>
    </source>
</evidence>
<dbReference type="InterPro" id="IPR018247">
    <property type="entry name" value="EF_Hand_1_Ca_BS"/>
</dbReference>
<dbReference type="InterPro" id="IPR000719">
    <property type="entry name" value="Prot_kinase_dom"/>
</dbReference>
<gene>
    <name evidence="17" type="ORF">cyc_04780</name>
</gene>
<evidence type="ECO:0000313" key="17">
    <source>
        <dbReference type="EMBL" id="OEH75345.1"/>
    </source>
</evidence>
<accession>A0A1D3CVV4</accession>
<dbReference type="SUPFAM" id="SSF50729">
    <property type="entry name" value="PH domain-like"/>
    <property type="match status" value="1"/>
</dbReference>
<feature type="region of interest" description="Disordered" evidence="13">
    <location>
        <begin position="144"/>
        <end position="203"/>
    </location>
</feature>
<organism evidence="17 18">
    <name type="scientific">Cyclospora cayetanensis</name>
    <dbReference type="NCBI Taxonomy" id="88456"/>
    <lineage>
        <taxon>Eukaryota</taxon>
        <taxon>Sar</taxon>
        <taxon>Alveolata</taxon>
        <taxon>Apicomplexa</taxon>
        <taxon>Conoidasida</taxon>
        <taxon>Coccidia</taxon>
        <taxon>Eucoccidiorida</taxon>
        <taxon>Eimeriorina</taxon>
        <taxon>Eimeriidae</taxon>
        <taxon>Cyclospora</taxon>
    </lineage>
</organism>
<feature type="region of interest" description="Disordered" evidence="13">
    <location>
        <begin position="1136"/>
        <end position="1191"/>
    </location>
</feature>
<keyword evidence="18" id="KW-1185">Reference proteome</keyword>
<keyword evidence="7 10" id="KW-0067">ATP-binding</keyword>
<dbReference type="SUPFAM" id="SSF47473">
    <property type="entry name" value="EF-hand"/>
    <property type="match status" value="1"/>
</dbReference>
<sequence length="1343" mass="141780">MGGQGSRHALAGGSNLSKENLKQYLKRFDGDEVEVLKKVYKSLALRSETPGIDKETFLRYFPLPGLWGERLFQKFDYKGTGSVDLEEFLIGIAVCCRGTKSDRMFVLFQVFDLNNDGYIQKSELIAMLSNLPNLENYITARQPDTAAEEQPQGQGPSSSTASEFSPQQQQQQQQQQQHDTSWAQVSSREVLDPVDEESDSSEVSTLSDLFVYAPLTCPATAAATAVVSSTSCVGSNSTSGACKASEVERAVSAPTVVTAAPLLSAAGCSISLTLSESGAAQQQEIQPQQQQQQAEAGCVEGSNESGAAGESEGALLGAPSSSSTAKKNPSPVAQLLIDMEKEQQQETSQKPSVDVECVVDKIIEECETWLEHHPGILSMFTACLHEEVWGLQGNALYRSASGLRSSKGASKPGSGEFKDFKGTRHTEIRQDQLYKVRRLFTGHHGGVSLQSRVISPTSREAVGSKTKLSGGQGSLLTAGSPPAGQSSSGGSLTPAQDSGTVVAVAPASAAAATTTATPAKAGMAEEACGEQQQPQDQHLGGAATAVAVSSGQQPSSGASSVILRHEDALQAAVPTAAASAARPPEVPAAPVSAAAAAEEGEEDMAQAIALPTASQLGTLPSVASLSGTLGSLIREHAAKEAGGGAAEAAATGEQDLHSCPNCHRPLLLCPSCLGRSLQLNLLQGRVVLESAELLSMSEAAMDGVLLKKGKHLHQWQPRFYVLIGNMLYYYKKKGDAKPRGFMFLEGCFVETLTDAGALRPYGFAIVHPRGDSVVRRVLFAQSAKEQQEWVEALRASTRQQSLEHTYDIQEQLGQGKFSVVYRGVHIKTKEQYAIKVIEKGKINRHERELLRSEMVILRLLNHPNVIRLKASRDHIRCAASVCSTYCRVRLSFEMVDTKETLYIVMELVRGGELFDLIHANHHLPEVHVNRIVSQLLSTVYYLHKCGIIHRDLKPENILLSDKTENATIKLADFGLSTLCGPNEVLHQPCGTLAYVAPEVLSLEGYNQQADLWSIGVITYLLLRGRLPFPINKHLGSPHFHQTYPLTFDGPLWRPISSSAKDLIRRMLTPNPRQRITVEEALQHIWIKNPTAVINEANKTDPFDHISQLLRAVLQSLLLYDPFAAAECTAVPLQSWGEGKGGPPPAALKASADSHEKDLSGSAPAEAAKAPAGAAAAPAAQGGAPPSSAATTTVPQAAAQAVAVPVATPEAAKASGAAAASPSADESSKPKQLPVSQPHAAAAATAAGSAGEPHDTPAERHPPATAADPAAVAAETAATAKETAKAAAAAAHSAAAVAQAAAAAAALHAAATDEAFAAVQRGPSADFSSEAAATPRAEEATARV</sequence>
<dbReference type="InterPro" id="IPR030616">
    <property type="entry name" value="Aur-like"/>
</dbReference>
<dbReference type="VEuPathDB" id="ToxoDB:cyc_04780"/>
<feature type="compositionally biased region" description="Low complexity" evidence="13">
    <location>
        <begin position="1263"/>
        <end position="1278"/>
    </location>
</feature>
<keyword evidence="2" id="KW-0723">Serine/threonine-protein kinase</keyword>
<reference evidence="17 18" key="1">
    <citation type="journal article" date="2016" name="BMC Genomics">
        <title>Comparative genomics reveals Cyclospora cayetanensis possesses coccidia-like metabolism and invasion components but unique surface antigens.</title>
        <authorList>
            <person name="Liu S."/>
            <person name="Wang L."/>
            <person name="Zheng H."/>
            <person name="Xu Z."/>
            <person name="Roellig D.M."/>
            <person name="Li N."/>
            <person name="Frace M.A."/>
            <person name="Tang K."/>
            <person name="Arrowood M.J."/>
            <person name="Moss D.M."/>
            <person name="Zhang L."/>
            <person name="Feng Y."/>
            <person name="Xiao L."/>
        </authorList>
    </citation>
    <scope>NUCLEOTIDE SEQUENCE [LARGE SCALE GENOMIC DNA]</scope>
    <source>
        <strain evidence="17 18">CHN_HEN01</strain>
    </source>
</reference>
<evidence type="ECO:0000259" key="16">
    <source>
        <dbReference type="PROSITE" id="PS50222"/>
    </source>
</evidence>
<feature type="region of interest" description="Disordered" evidence="13">
    <location>
        <begin position="522"/>
        <end position="559"/>
    </location>
</feature>
<feature type="cross-link" description="Glycyl lysine isopeptide (Lys-Gly) (interchain with G-Cter in SUMO2)" evidence="11">
    <location>
        <position position="953"/>
    </location>
</feature>
<feature type="active site" description="Proton acceptor" evidence="9">
    <location>
        <position position="951"/>
    </location>
</feature>
<feature type="region of interest" description="Disordered" evidence="13">
    <location>
        <begin position="1214"/>
        <end position="1278"/>
    </location>
</feature>
<feature type="compositionally biased region" description="Low complexity" evidence="13">
    <location>
        <begin position="1159"/>
        <end position="1191"/>
    </location>
</feature>
<dbReference type="InterPro" id="IPR011992">
    <property type="entry name" value="EF-hand-dom_pair"/>
</dbReference>
<feature type="compositionally biased region" description="Low complexity" evidence="13">
    <location>
        <begin position="167"/>
        <end position="177"/>
    </location>
</feature>
<dbReference type="VEuPathDB" id="ToxoDB:LOC34621264"/>
<dbReference type="CDD" id="cd05117">
    <property type="entry name" value="STKc_CAMK"/>
    <property type="match status" value="1"/>
</dbReference>
<dbReference type="PROSITE" id="PS00018">
    <property type="entry name" value="EF_HAND_1"/>
    <property type="match status" value="1"/>
</dbReference>
<dbReference type="GO" id="GO:0005524">
    <property type="term" value="F:ATP binding"/>
    <property type="evidence" value="ECO:0007669"/>
    <property type="project" value="UniProtKB-UniRule"/>
</dbReference>
<dbReference type="InParanoid" id="A0A1D3CVV4"/>
<keyword evidence="5 17" id="KW-0418">Kinase</keyword>
<feature type="compositionally biased region" description="Basic and acidic residues" evidence="13">
    <location>
        <begin position="1251"/>
        <end position="1261"/>
    </location>
</feature>
<dbReference type="InterPro" id="IPR017441">
    <property type="entry name" value="Protein_kinase_ATP_BS"/>
</dbReference>
<dbReference type="SUPFAM" id="SSF56112">
    <property type="entry name" value="Protein kinase-like (PK-like)"/>
    <property type="match status" value="1"/>
</dbReference>
<feature type="binding site" evidence="10">
    <location>
        <position position="816"/>
    </location>
    <ligand>
        <name>ATP</name>
        <dbReference type="ChEBI" id="CHEBI:30616"/>
    </ligand>
</feature>
<dbReference type="Gene3D" id="1.10.238.10">
    <property type="entry name" value="EF-hand"/>
    <property type="match status" value="1"/>
</dbReference>
<feature type="region of interest" description="Disordered" evidence="13">
    <location>
        <begin position="574"/>
        <end position="599"/>
    </location>
</feature>
<evidence type="ECO:0000256" key="5">
    <source>
        <dbReference type="ARBA" id="ARBA00022777"/>
    </source>
</evidence>
<feature type="compositionally biased region" description="Low complexity" evidence="13">
    <location>
        <begin position="540"/>
        <end position="559"/>
    </location>
</feature>
<dbReference type="PROSITE" id="PS50003">
    <property type="entry name" value="PH_DOMAIN"/>
    <property type="match status" value="1"/>
</dbReference>
<evidence type="ECO:0000256" key="1">
    <source>
        <dbReference type="ARBA" id="ARBA00011245"/>
    </source>
</evidence>
<evidence type="ECO:0000256" key="12">
    <source>
        <dbReference type="PROSITE-ProRule" id="PRU10141"/>
    </source>
</evidence>
<keyword evidence="4 10" id="KW-0547">Nucleotide-binding</keyword>
<dbReference type="Gene3D" id="3.30.200.20">
    <property type="entry name" value="Phosphorylase Kinase, domain 1"/>
    <property type="match status" value="1"/>
</dbReference>
<evidence type="ECO:0000256" key="11">
    <source>
        <dbReference type="PIRSR" id="PIRSR630616-3"/>
    </source>
</evidence>
<proteinExistence type="inferred from homology"/>
<dbReference type="EMBL" id="JROU02001755">
    <property type="protein sequence ID" value="OEH75345.1"/>
    <property type="molecule type" value="Genomic_DNA"/>
</dbReference>
<evidence type="ECO:0000256" key="8">
    <source>
        <dbReference type="ARBA" id="ARBA00024334"/>
    </source>
</evidence>
<feature type="domain" description="EF-hand" evidence="16">
    <location>
        <begin position="99"/>
        <end position="134"/>
    </location>
</feature>
<dbReference type="GO" id="GO:0004674">
    <property type="term" value="F:protein serine/threonine kinase activity"/>
    <property type="evidence" value="ECO:0007669"/>
    <property type="project" value="UniProtKB-KW"/>
</dbReference>
<feature type="domain" description="PH" evidence="14">
    <location>
        <begin position="698"/>
        <end position="798"/>
    </location>
</feature>
<evidence type="ECO:0000256" key="6">
    <source>
        <dbReference type="ARBA" id="ARBA00022837"/>
    </source>
</evidence>
<evidence type="ECO:0000256" key="2">
    <source>
        <dbReference type="ARBA" id="ARBA00022527"/>
    </source>
</evidence>
<dbReference type="PROSITE" id="PS50222">
    <property type="entry name" value="EF_HAND_2"/>
    <property type="match status" value="2"/>
</dbReference>
<keyword evidence="6" id="KW-0106">Calcium</keyword>
<evidence type="ECO:0000256" key="7">
    <source>
        <dbReference type="ARBA" id="ARBA00022840"/>
    </source>
</evidence>
<evidence type="ECO:0000259" key="14">
    <source>
        <dbReference type="PROSITE" id="PS50003"/>
    </source>
</evidence>